<dbReference type="OrthoDB" id="9803599at2"/>
<evidence type="ECO:0000259" key="15">
    <source>
        <dbReference type="PROSITE" id="PS51786"/>
    </source>
</evidence>
<feature type="active site" evidence="10 11">
    <location>
        <position position="717"/>
    </location>
</feature>
<feature type="domain" description="Lon N-terminal" evidence="16">
    <location>
        <begin position="4"/>
        <end position="198"/>
    </location>
</feature>
<dbReference type="PROSITE" id="PS51787">
    <property type="entry name" value="LON_N"/>
    <property type="match status" value="1"/>
</dbReference>
<dbReference type="Pfam" id="PF00004">
    <property type="entry name" value="AAA"/>
    <property type="match status" value="1"/>
</dbReference>
<keyword evidence="5 10" id="KW-0378">Hydrolase</keyword>
<dbReference type="PANTHER" id="PTHR10046">
    <property type="entry name" value="ATP DEPENDENT LON PROTEASE FAMILY MEMBER"/>
    <property type="match status" value="1"/>
</dbReference>
<evidence type="ECO:0000256" key="12">
    <source>
        <dbReference type="PIRSR" id="PIRSR001174-2"/>
    </source>
</evidence>
<dbReference type="Pfam" id="PF05362">
    <property type="entry name" value="Lon_C"/>
    <property type="match status" value="1"/>
</dbReference>
<dbReference type="HAMAP" id="MF_01973">
    <property type="entry name" value="lon_bact"/>
    <property type="match status" value="1"/>
</dbReference>
<comment type="subunit">
    <text evidence="10">Homohexamer. Organized in a ring with a central cavity.</text>
</comment>
<dbReference type="Gene3D" id="3.40.50.300">
    <property type="entry name" value="P-loop containing nucleotide triphosphate hydrolases"/>
    <property type="match status" value="1"/>
</dbReference>
<dbReference type="GO" id="GO:0005737">
    <property type="term" value="C:cytoplasm"/>
    <property type="evidence" value="ECO:0007669"/>
    <property type="project" value="UniProtKB-SubCell"/>
</dbReference>
<evidence type="ECO:0000313" key="18">
    <source>
        <dbReference type="Proteomes" id="UP000255328"/>
    </source>
</evidence>
<dbReference type="GO" id="GO:0005524">
    <property type="term" value="F:ATP binding"/>
    <property type="evidence" value="ECO:0007669"/>
    <property type="project" value="UniProtKB-UniRule"/>
</dbReference>
<name>A0A377GY10_9FUSO</name>
<organism evidence="17 18">
    <name type="scientific">Fusobacterium necrogenes</name>
    <dbReference type="NCBI Taxonomy" id="858"/>
    <lineage>
        <taxon>Bacteria</taxon>
        <taxon>Fusobacteriati</taxon>
        <taxon>Fusobacteriota</taxon>
        <taxon>Fusobacteriia</taxon>
        <taxon>Fusobacteriales</taxon>
        <taxon>Fusobacteriaceae</taxon>
        <taxon>Fusobacterium</taxon>
    </lineage>
</organism>
<dbReference type="InterPro" id="IPR008268">
    <property type="entry name" value="Peptidase_S16_AS"/>
</dbReference>
<dbReference type="InterPro" id="IPR014721">
    <property type="entry name" value="Ribsml_uS5_D2-typ_fold_subgr"/>
</dbReference>
<evidence type="ECO:0000256" key="9">
    <source>
        <dbReference type="ARBA" id="ARBA00050665"/>
    </source>
</evidence>
<keyword evidence="8 10" id="KW-0346">Stress response</keyword>
<keyword evidence="18" id="KW-1185">Reference proteome</keyword>
<dbReference type="InterPro" id="IPR027543">
    <property type="entry name" value="Lon_bac"/>
</dbReference>
<evidence type="ECO:0000256" key="13">
    <source>
        <dbReference type="PROSITE-ProRule" id="PRU01122"/>
    </source>
</evidence>
<dbReference type="GO" id="GO:0034605">
    <property type="term" value="P:cellular response to heat"/>
    <property type="evidence" value="ECO:0007669"/>
    <property type="project" value="UniProtKB-UniRule"/>
</dbReference>
<dbReference type="EC" id="3.4.21.53" evidence="10"/>
<evidence type="ECO:0000256" key="2">
    <source>
        <dbReference type="ARBA" id="ARBA00022490"/>
    </source>
</evidence>
<feature type="binding site" evidence="10 12">
    <location>
        <begin position="349"/>
        <end position="356"/>
    </location>
    <ligand>
        <name>ATP</name>
        <dbReference type="ChEBI" id="CHEBI:30616"/>
    </ligand>
</feature>
<dbReference type="Gene3D" id="1.20.5.5270">
    <property type="match status" value="1"/>
</dbReference>
<dbReference type="PRINTS" id="PR00830">
    <property type="entry name" value="ENDOLAPTASE"/>
</dbReference>
<dbReference type="FunFam" id="1.20.5.5270:FF:000002">
    <property type="entry name" value="Lon protease homolog"/>
    <property type="match status" value="1"/>
</dbReference>
<comment type="function">
    <text evidence="10">ATP-dependent serine protease that mediates the selective degradation of mutant and abnormal proteins as well as certain short-lived regulatory proteins. Required for cellular homeostasis and for survival from DNA damage and developmental changes induced by stress. Degrades polypeptides processively to yield small peptide fragments that are 5 to 10 amino acids long. Binds to DNA in a double-stranded, site-specific manner.</text>
</comment>
<dbReference type="GO" id="GO:0006515">
    <property type="term" value="P:protein quality control for misfolded or incompletely synthesized proteins"/>
    <property type="evidence" value="ECO:0007669"/>
    <property type="project" value="UniProtKB-UniRule"/>
</dbReference>
<evidence type="ECO:0000256" key="11">
    <source>
        <dbReference type="PIRSR" id="PIRSR001174-1"/>
    </source>
</evidence>
<dbReference type="InterPro" id="IPR003593">
    <property type="entry name" value="AAA+_ATPase"/>
</dbReference>
<evidence type="ECO:0000256" key="7">
    <source>
        <dbReference type="ARBA" id="ARBA00022840"/>
    </source>
</evidence>
<dbReference type="RefSeq" id="WP_115270574.1">
    <property type="nucleotide sequence ID" value="NZ_CASFEE010000002.1"/>
</dbReference>
<dbReference type="Proteomes" id="UP000255328">
    <property type="component" value="Unassembled WGS sequence"/>
</dbReference>
<evidence type="ECO:0000256" key="8">
    <source>
        <dbReference type="ARBA" id="ARBA00023016"/>
    </source>
</evidence>
<keyword evidence="2 10" id="KW-0963">Cytoplasm</keyword>
<keyword evidence="3 10" id="KW-0645">Protease</keyword>
<comment type="subcellular location">
    <subcellularLocation>
        <location evidence="1 10">Cytoplasm</location>
    </subcellularLocation>
</comment>
<dbReference type="NCBIfam" id="TIGR00763">
    <property type="entry name" value="lon"/>
    <property type="match status" value="1"/>
</dbReference>
<dbReference type="AlphaFoldDB" id="A0A377GY10"/>
<comment type="similarity">
    <text evidence="10 13 14">Belongs to the peptidase S16 family.</text>
</comment>
<accession>A0A377GY10</accession>
<dbReference type="InterPro" id="IPR003959">
    <property type="entry name" value="ATPase_AAA_core"/>
</dbReference>
<dbReference type="InterPro" id="IPR003111">
    <property type="entry name" value="Lon_prtase_N"/>
</dbReference>
<dbReference type="InterPro" id="IPR008269">
    <property type="entry name" value="Lon_proteolytic"/>
</dbReference>
<dbReference type="GO" id="GO:0004176">
    <property type="term" value="F:ATP-dependent peptidase activity"/>
    <property type="evidence" value="ECO:0007669"/>
    <property type="project" value="UniProtKB-UniRule"/>
</dbReference>
<evidence type="ECO:0000256" key="5">
    <source>
        <dbReference type="ARBA" id="ARBA00022801"/>
    </source>
</evidence>
<dbReference type="PIRSF" id="PIRSF001174">
    <property type="entry name" value="Lon_proteas"/>
    <property type="match status" value="1"/>
</dbReference>
<keyword evidence="7 10" id="KW-0067">ATP-binding</keyword>
<evidence type="ECO:0000256" key="4">
    <source>
        <dbReference type="ARBA" id="ARBA00022741"/>
    </source>
</evidence>
<dbReference type="SUPFAM" id="SSF88697">
    <property type="entry name" value="PUA domain-like"/>
    <property type="match status" value="1"/>
</dbReference>
<dbReference type="GO" id="GO:0004252">
    <property type="term" value="F:serine-type endopeptidase activity"/>
    <property type="evidence" value="ECO:0007669"/>
    <property type="project" value="UniProtKB-UniRule"/>
</dbReference>
<evidence type="ECO:0000256" key="3">
    <source>
        <dbReference type="ARBA" id="ARBA00022670"/>
    </source>
</evidence>
<evidence type="ECO:0000256" key="14">
    <source>
        <dbReference type="RuleBase" id="RU000591"/>
    </source>
</evidence>
<dbReference type="Gene3D" id="1.10.8.60">
    <property type="match status" value="1"/>
</dbReference>
<evidence type="ECO:0000256" key="1">
    <source>
        <dbReference type="ARBA" id="ARBA00004496"/>
    </source>
</evidence>
<dbReference type="SUPFAM" id="SSF52540">
    <property type="entry name" value="P-loop containing nucleoside triphosphate hydrolases"/>
    <property type="match status" value="1"/>
</dbReference>
<dbReference type="Pfam" id="PF22667">
    <property type="entry name" value="Lon_lid"/>
    <property type="match status" value="1"/>
</dbReference>
<dbReference type="InterPro" id="IPR015947">
    <property type="entry name" value="PUA-like_sf"/>
</dbReference>
<protein>
    <recommendedName>
        <fullName evidence="10">Lon protease</fullName>
        <ecNumber evidence="10">3.4.21.53</ecNumber>
    </recommendedName>
    <alternativeName>
        <fullName evidence="10">ATP-dependent protease La</fullName>
    </alternativeName>
</protein>
<evidence type="ECO:0000256" key="6">
    <source>
        <dbReference type="ARBA" id="ARBA00022825"/>
    </source>
</evidence>
<evidence type="ECO:0000256" key="10">
    <source>
        <dbReference type="HAMAP-Rule" id="MF_01973"/>
    </source>
</evidence>
<evidence type="ECO:0000313" key="17">
    <source>
        <dbReference type="EMBL" id="STO31877.1"/>
    </source>
</evidence>
<dbReference type="InterPro" id="IPR054594">
    <property type="entry name" value="Lon_lid"/>
</dbReference>
<reference evidence="17 18" key="1">
    <citation type="submission" date="2018-06" db="EMBL/GenBank/DDBJ databases">
        <authorList>
            <consortium name="Pathogen Informatics"/>
            <person name="Doyle S."/>
        </authorList>
    </citation>
    <scope>NUCLEOTIDE SEQUENCE [LARGE SCALE GENOMIC DNA]</scope>
    <source>
        <strain evidence="17 18">NCTC10723</strain>
    </source>
</reference>
<feature type="domain" description="Lon proteolytic" evidence="15">
    <location>
        <begin position="586"/>
        <end position="768"/>
    </location>
</feature>
<dbReference type="InterPro" id="IPR027417">
    <property type="entry name" value="P-loop_NTPase"/>
</dbReference>
<dbReference type="EMBL" id="UGGU01000003">
    <property type="protein sequence ID" value="STO31877.1"/>
    <property type="molecule type" value="Genomic_DNA"/>
</dbReference>
<dbReference type="FunFam" id="3.40.50.300:FF:000021">
    <property type="entry name" value="Lon protease homolog"/>
    <property type="match status" value="1"/>
</dbReference>
<dbReference type="InterPro" id="IPR004815">
    <property type="entry name" value="Lon_bac/euk-typ"/>
</dbReference>
<dbReference type="Pfam" id="PF02190">
    <property type="entry name" value="LON_substr_bdg"/>
    <property type="match status" value="1"/>
</dbReference>
<sequence>MSKTYFLPTRDLVIFPGIVTPLYVGRLKSINTLEAAVNSKGKLILCMQKDAAKEEPDLEKDMHKIGVVANVLQIVKMPNNNIKVLVEAEDRVEIGVTEVIDEIYKAEYNLLKSTKGNTKEAEAVYRKVLGIFEKYVALTGKVSSELLVNLKGIKNINNALDIIAANLPLKSDKKQELLEVLDVTERGIKILELLASEMEIVSLEKKIDDKVKAKMNEAQKNYFIKEKINAMKEELGDYSQDDDMLELVEKVKKVKLPKDVKAKIDSEMKKLSKMPPFSAEATVSRNYIETVIELPWEKVTKDIVDLKKANEILERDHYGLKDAKSKVLDFLAVKKLNPNMKGSILCFAGPPGIGKTSLVKSIADAMGRKFVRVSLGGVRDEAEIRGHRRTYIGSMPGKLIKAIKEAGTKNPVILLDEIDKMSNDYKGDPASAMLEVLDPEQNSHFEDHYIDMPFDLSKVFFVATANDLRTISAPLRDRMEIVNISSYTEFEKLHIAKKYLIKQAKEENGLKDIELSLSDNVILKIIDEYTREAGVRNLKREIITLCRKVAREVVEEKKKKIVIKTNTLEKYLGKPKFRPEKQKEKVPKLGVVNGLAWTAVGGVTLEVQGVAIPGKGEISLTGSLGNVMKESAQVAYTFVKANIDKYKPLQEDFFEKKAIHLHFPEGATPKDGPSAGITITSAIISVLTGRKIRQDIAMTGEISITGEVLAIGGVKEKVIGAHRAGIREVILPEDNRIDKDEIPAEIAKEMKIHFATTYEDVEKLVFAK</sequence>
<dbReference type="Gene3D" id="2.30.130.40">
    <property type="entry name" value="LON domain-like"/>
    <property type="match status" value="1"/>
</dbReference>
<comment type="catalytic activity">
    <reaction evidence="9 10 13">
        <text>Hydrolysis of proteins in presence of ATP.</text>
        <dbReference type="EC" id="3.4.21.53"/>
    </reaction>
</comment>
<dbReference type="PROSITE" id="PS01046">
    <property type="entry name" value="LON_SER"/>
    <property type="match status" value="1"/>
</dbReference>
<dbReference type="CDD" id="cd19500">
    <property type="entry name" value="RecA-like_Lon"/>
    <property type="match status" value="1"/>
</dbReference>
<dbReference type="GO" id="GO:0043565">
    <property type="term" value="F:sequence-specific DNA binding"/>
    <property type="evidence" value="ECO:0007669"/>
    <property type="project" value="UniProtKB-UniRule"/>
</dbReference>
<comment type="induction">
    <text evidence="10">By heat shock.</text>
</comment>
<keyword evidence="4 10" id="KW-0547">Nucleotide-binding</keyword>
<feature type="active site" evidence="10 11">
    <location>
        <position position="674"/>
    </location>
</feature>
<dbReference type="SUPFAM" id="SSF54211">
    <property type="entry name" value="Ribosomal protein S5 domain 2-like"/>
    <property type="match status" value="1"/>
</dbReference>
<dbReference type="Gene3D" id="1.20.58.1480">
    <property type="match status" value="1"/>
</dbReference>
<dbReference type="GO" id="GO:0016887">
    <property type="term" value="F:ATP hydrolysis activity"/>
    <property type="evidence" value="ECO:0007669"/>
    <property type="project" value="UniProtKB-UniRule"/>
</dbReference>
<dbReference type="SMART" id="SM00464">
    <property type="entry name" value="LON"/>
    <property type="match status" value="1"/>
</dbReference>
<dbReference type="SMART" id="SM00382">
    <property type="entry name" value="AAA"/>
    <property type="match status" value="1"/>
</dbReference>
<dbReference type="InterPro" id="IPR027065">
    <property type="entry name" value="Lon_Prtase"/>
</dbReference>
<gene>
    <name evidence="17" type="primary">lon1</name>
    <name evidence="10" type="synonym">lon</name>
    <name evidence="17" type="ORF">NCTC10723_01339</name>
</gene>
<dbReference type="InterPro" id="IPR020568">
    <property type="entry name" value="Ribosomal_Su5_D2-typ_SF"/>
</dbReference>
<dbReference type="Gene3D" id="3.30.230.10">
    <property type="match status" value="1"/>
</dbReference>
<dbReference type="PROSITE" id="PS51786">
    <property type="entry name" value="LON_PROTEOLYTIC"/>
    <property type="match status" value="1"/>
</dbReference>
<keyword evidence="6 10" id="KW-0720">Serine protease</keyword>
<proteinExistence type="evidence at transcript level"/>
<dbReference type="InterPro" id="IPR046336">
    <property type="entry name" value="Lon_prtase_N_sf"/>
</dbReference>
<evidence type="ECO:0000259" key="16">
    <source>
        <dbReference type="PROSITE" id="PS51787"/>
    </source>
</evidence>